<dbReference type="InterPro" id="IPR050910">
    <property type="entry name" value="JMJD6_ArgDemeth/LysHydrox"/>
</dbReference>
<accession>A0ABV0QJL1</accession>
<dbReference type="PANTHER" id="PTHR12480:SF21">
    <property type="entry name" value="JMJC DOMAIN-CONTAINING PROTEIN 8"/>
    <property type="match status" value="1"/>
</dbReference>
<evidence type="ECO:0000313" key="3">
    <source>
        <dbReference type="Proteomes" id="UP001434883"/>
    </source>
</evidence>
<gene>
    <name evidence="2" type="ORF">XENOCAPTIV_015720</name>
</gene>
<dbReference type="EMBL" id="JAHRIN010011660">
    <property type="protein sequence ID" value="MEQ2195613.1"/>
    <property type="molecule type" value="Genomic_DNA"/>
</dbReference>
<evidence type="ECO:0008006" key="4">
    <source>
        <dbReference type="Google" id="ProtNLM"/>
    </source>
</evidence>
<dbReference type="Gene3D" id="2.60.120.650">
    <property type="entry name" value="Cupin"/>
    <property type="match status" value="1"/>
</dbReference>
<protein>
    <recommendedName>
        <fullName evidence="4">Jumonji domain containing 8</fullName>
    </recommendedName>
</protein>
<sequence length="331" mass="36589">LRSVQNWKGWMGNRAAQFVAACLICAVGAEDGGGWSLPADLSLADEGTCTIEVLDGSELSHQQFIERTWSSLLGAQINMTCSVCRYAFSRPVVLRGLTDNTKFQRLCSKSSLLEKYGSLKVRLSTANTHSYRKVDVLLQEYVDEFLRPQSEEVLGSETLYFFGDNNFTEWQNLFDQYESPPYVLPDTTRAYSFGIAGPGTGVPFHWHGPGYSEVIYGRKVISTQDPWSLKLCDFFPFWHTAVVPLPAGKEASFPPEPHHPVLGDRNISLPAGGGGSAGVHDPARRGSVLSRPLVACYPQPGHQCLHLHLSGLSFIYRRFLQAFLQTVLSAG</sequence>
<name>A0ABV0QJL1_9TELE</name>
<evidence type="ECO:0000256" key="1">
    <source>
        <dbReference type="SAM" id="SignalP"/>
    </source>
</evidence>
<feature type="chain" id="PRO_5047378711" description="Jumonji domain containing 8" evidence="1">
    <location>
        <begin position="30"/>
        <end position="331"/>
    </location>
</feature>
<dbReference type="Proteomes" id="UP001434883">
    <property type="component" value="Unassembled WGS sequence"/>
</dbReference>
<evidence type="ECO:0000313" key="2">
    <source>
        <dbReference type="EMBL" id="MEQ2195613.1"/>
    </source>
</evidence>
<dbReference type="SUPFAM" id="SSF51197">
    <property type="entry name" value="Clavaminate synthase-like"/>
    <property type="match status" value="1"/>
</dbReference>
<organism evidence="2 3">
    <name type="scientific">Xenoophorus captivus</name>
    <dbReference type="NCBI Taxonomy" id="1517983"/>
    <lineage>
        <taxon>Eukaryota</taxon>
        <taxon>Metazoa</taxon>
        <taxon>Chordata</taxon>
        <taxon>Craniata</taxon>
        <taxon>Vertebrata</taxon>
        <taxon>Euteleostomi</taxon>
        <taxon>Actinopterygii</taxon>
        <taxon>Neopterygii</taxon>
        <taxon>Teleostei</taxon>
        <taxon>Neoteleostei</taxon>
        <taxon>Acanthomorphata</taxon>
        <taxon>Ovalentaria</taxon>
        <taxon>Atherinomorphae</taxon>
        <taxon>Cyprinodontiformes</taxon>
        <taxon>Goodeidae</taxon>
        <taxon>Xenoophorus</taxon>
    </lineage>
</organism>
<proteinExistence type="predicted"/>
<dbReference type="PANTHER" id="PTHR12480">
    <property type="entry name" value="ARGININE DEMETHYLASE AND LYSYL-HYDROXYLASE JMJD"/>
    <property type="match status" value="1"/>
</dbReference>
<feature type="signal peptide" evidence="1">
    <location>
        <begin position="1"/>
        <end position="29"/>
    </location>
</feature>
<keyword evidence="1" id="KW-0732">Signal</keyword>
<comment type="caution">
    <text evidence="2">The sequence shown here is derived from an EMBL/GenBank/DDBJ whole genome shotgun (WGS) entry which is preliminary data.</text>
</comment>
<reference evidence="2 3" key="1">
    <citation type="submission" date="2021-06" db="EMBL/GenBank/DDBJ databases">
        <authorList>
            <person name="Palmer J.M."/>
        </authorList>
    </citation>
    <scope>NUCLEOTIDE SEQUENCE [LARGE SCALE GENOMIC DNA]</scope>
    <source>
        <strain evidence="2 3">XC_2019</strain>
        <tissue evidence="2">Muscle</tissue>
    </source>
</reference>
<feature type="non-terminal residue" evidence="2">
    <location>
        <position position="1"/>
    </location>
</feature>
<keyword evidence="3" id="KW-1185">Reference proteome</keyword>